<accession>A0A140E5N0</accession>
<dbReference type="GO" id="GO:0006596">
    <property type="term" value="P:polyamine biosynthetic process"/>
    <property type="evidence" value="ECO:0007669"/>
    <property type="project" value="UniProtKB-UniRule"/>
</dbReference>
<dbReference type="Pfam" id="PF01564">
    <property type="entry name" value="Spermine_synth"/>
    <property type="match status" value="1"/>
</dbReference>
<dbReference type="GO" id="GO:0016740">
    <property type="term" value="F:transferase activity"/>
    <property type="evidence" value="ECO:0007669"/>
    <property type="project" value="UniProtKB-UniRule"/>
</dbReference>
<proteinExistence type="inferred from homology"/>
<comment type="similarity">
    <text evidence="1">Belongs to the spermidine/spermine synthase family.</text>
</comment>
<keyword evidence="3 4" id="KW-0620">Polyamine biosynthesis</keyword>
<dbReference type="EMBL" id="CP014476">
    <property type="protein sequence ID" value="AMK78704.1"/>
    <property type="molecule type" value="Genomic_DNA"/>
</dbReference>
<dbReference type="AlphaFoldDB" id="A0A140E5N0"/>
<evidence type="ECO:0000256" key="3">
    <source>
        <dbReference type="ARBA" id="ARBA00023115"/>
    </source>
</evidence>
<name>A0A140E5N0_9GAMM</name>
<feature type="active site" description="Proton acceptor" evidence="4">
    <location>
        <position position="146"/>
    </location>
</feature>
<dbReference type="STRING" id="1538553.JT25_019790"/>
<dbReference type="InterPro" id="IPR030374">
    <property type="entry name" value="PABS"/>
</dbReference>
<keyword evidence="7" id="KW-1185">Reference proteome</keyword>
<dbReference type="PROSITE" id="PS51006">
    <property type="entry name" value="PABS_2"/>
    <property type="match status" value="1"/>
</dbReference>
<evidence type="ECO:0000256" key="1">
    <source>
        <dbReference type="ARBA" id="ARBA00007867"/>
    </source>
</evidence>
<evidence type="ECO:0000313" key="6">
    <source>
        <dbReference type="EMBL" id="AMK78704.1"/>
    </source>
</evidence>
<feature type="domain" description="PABS" evidence="5">
    <location>
        <begin position="1"/>
        <end position="229"/>
    </location>
</feature>
<dbReference type="RefSeq" id="WP_036274179.1">
    <property type="nucleotide sequence ID" value="NZ_CP014476.1"/>
</dbReference>
<gene>
    <name evidence="6" type="ORF">JT25_019790</name>
</gene>
<protein>
    <submittedName>
        <fullName evidence="6">Spermine synthase</fullName>
    </submittedName>
</protein>
<dbReference type="SUPFAM" id="SSF53335">
    <property type="entry name" value="S-adenosyl-L-methionine-dependent methyltransferases"/>
    <property type="match status" value="1"/>
</dbReference>
<organism evidence="6 7">
    <name type="scientific">Methylomonas denitrificans</name>
    <dbReference type="NCBI Taxonomy" id="1538553"/>
    <lineage>
        <taxon>Bacteria</taxon>
        <taxon>Pseudomonadati</taxon>
        <taxon>Pseudomonadota</taxon>
        <taxon>Gammaproteobacteria</taxon>
        <taxon>Methylococcales</taxon>
        <taxon>Methylococcaceae</taxon>
        <taxon>Methylomonas</taxon>
    </lineage>
</organism>
<evidence type="ECO:0000256" key="4">
    <source>
        <dbReference type="PROSITE-ProRule" id="PRU00354"/>
    </source>
</evidence>
<dbReference type="Proteomes" id="UP000030512">
    <property type="component" value="Chromosome"/>
</dbReference>
<sequence length="267" mass="30433">MYKYEGLVVHQSHDDEGIIEIVDKEGVRALHFGSHARQSSMLLAEPDRLHSLYARAMMAGLMFHDTPREILMIGLGGGTIAKFMLHQFADCRLKVVEFRGSVLKVARSHFGLPFDPRLKIKIGCGAQHVHQASQVQSEQHDLIVIDAYDHDGMAPEVSSETFFDNCRTLLTKNGLLVINLWGTDKDMFQQVVWNLGRMFDRRMLFLPVRNRGNVIGFAFGEAMAKPGVKQLIDKAKQLEQLYQLEFPTYLLDLKRHNPNVFNRIIKS</sequence>
<dbReference type="InterPro" id="IPR029063">
    <property type="entry name" value="SAM-dependent_MTases_sf"/>
</dbReference>
<dbReference type="PANTHER" id="PTHR43317:SF1">
    <property type="entry name" value="THERMOSPERMINE SYNTHASE ACAULIS5"/>
    <property type="match status" value="1"/>
</dbReference>
<evidence type="ECO:0000259" key="5">
    <source>
        <dbReference type="PROSITE" id="PS51006"/>
    </source>
</evidence>
<keyword evidence="2 4" id="KW-0808">Transferase</keyword>
<evidence type="ECO:0000313" key="7">
    <source>
        <dbReference type="Proteomes" id="UP000030512"/>
    </source>
</evidence>
<dbReference type="Gene3D" id="3.40.50.150">
    <property type="entry name" value="Vaccinia Virus protein VP39"/>
    <property type="match status" value="1"/>
</dbReference>
<dbReference type="OrthoDB" id="117774at2"/>
<dbReference type="KEGG" id="mdn:JT25_019790"/>
<dbReference type="PANTHER" id="PTHR43317">
    <property type="entry name" value="THERMOSPERMINE SYNTHASE ACAULIS5"/>
    <property type="match status" value="1"/>
</dbReference>
<reference evidence="6 7" key="1">
    <citation type="journal article" date="2015" name="Environ. Microbiol.">
        <title>Methane oxidation coupled to nitrate reduction under hypoxia by the Gammaproteobacterium Methylomonas denitrificans, sp. nov. type strain FJG1.</title>
        <authorList>
            <person name="Kits K.D."/>
            <person name="Klotz M.G."/>
            <person name="Stein L.Y."/>
        </authorList>
    </citation>
    <scope>NUCLEOTIDE SEQUENCE [LARGE SCALE GENOMIC DNA]</scope>
    <source>
        <strain evidence="6 7">FJG1</strain>
    </source>
</reference>
<evidence type="ECO:0000256" key="2">
    <source>
        <dbReference type="ARBA" id="ARBA00022679"/>
    </source>
</evidence>